<dbReference type="InterPro" id="IPR050338">
    <property type="entry name" value="DisA"/>
</dbReference>
<feature type="transmembrane region" description="Helical" evidence="10">
    <location>
        <begin position="50"/>
        <end position="68"/>
    </location>
</feature>
<feature type="transmembrane region" description="Helical" evidence="10">
    <location>
        <begin position="23"/>
        <end position="43"/>
    </location>
</feature>
<dbReference type="PIRSF" id="PIRSF004793">
    <property type="entry name" value="UCP004793"/>
    <property type="match status" value="1"/>
</dbReference>
<feature type="domain" description="DAC" evidence="12">
    <location>
        <begin position="98"/>
        <end position="254"/>
    </location>
</feature>
<proteinExistence type="inferred from homology"/>
<evidence type="ECO:0000256" key="6">
    <source>
        <dbReference type="ARBA" id="ARBA00022741"/>
    </source>
</evidence>
<feature type="region of interest" description="Disordered" evidence="11">
    <location>
        <begin position="268"/>
        <end position="288"/>
    </location>
</feature>
<comment type="catalytic activity">
    <reaction evidence="1 10">
        <text>2 ATP = 3',3'-c-di-AMP + 2 diphosphate</text>
        <dbReference type="Rhea" id="RHEA:35655"/>
        <dbReference type="ChEBI" id="CHEBI:30616"/>
        <dbReference type="ChEBI" id="CHEBI:33019"/>
        <dbReference type="ChEBI" id="CHEBI:71500"/>
        <dbReference type="EC" id="2.7.7.85"/>
    </reaction>
</comment>
<evidence type="ECO:0000256" key="2">
    <source>
        <dbReference type="ARBA" id="ARBA00022475"/>
    </source>
</evidence>
<dbReference type="AlphaFoldDB" id="A0A518BYQ4"/>
<comment type="similarity">
    <text evidence="10">Belongs to the adenylate cyclase family. DacA/CdaA subfamily.</text>
</comment>
<evidence type="ECO:0000256" key="11">
    <source>
        <dbReference type="SAM" id="MobiDB-lite"/>
    </source>
</evidence>
<evidence type="ECO:0000256" key="3">
    <source>
        <dbReference type="ARBA" id="ARBA00022679"/>
    </source>
</evidence>
<dbReference type="KEGG" id="mcad:Pan265_19620"/>
<gene>
    <name evidence="13" type="primary">disA</name>
    <name evidence="10" type="synonym">dacA</name>
    <name evidence="13" type="ORF">Pan265_19620</name>
</gene>
<evidence type="ECO:0000256" key="8">
    <source>
        <dbReference type="ARBA" id="ARBA00022989"/>
    </source>
</evidence>
<dbReference type="GO" id="GO:0006171">
    <property type="term" value="P:cAMP biosynthetic process"/>
    <property type="evidence" value="ECO:0007669"/>
    <property type="project" value="InterPro"/>
</dbReference>
<dbReference type="Proteomes" id="UP000320386">
    <property type="component" value="Chromosome"/>
</dbReference>
<dbReference type="InterPro" id="IPR036888">
    <property type="entry name" value="DNA_integrity_DisA_N_sf"/>
</dbReference>
<evidence type="ECO:0000256" key="10">
    <source>
        <dbReference type="HAMAP-Rule" id="MF_01499"/>
    </source>
</evidence>
<dbReference type="EC" id="2.7.7.85" evidence="10"/>
<comment type="caution">
    <text evidence="10">Lacks conserved residue(s) required for the propagation of feature annotation.</text>
</comment>
<evidence type="ECO:0000256" key="7">
    <source>
        <dbReference type="ARBA" id="ARBA00022840"/>
    </source>
</evidence>
<feature type="transmembrane region" description="Helical" evidence="10">
    <location>
        <begin position="80"/>
        <end position="98"/>
    </location>
</feature>
<dbReference type="EMBL" id="CP036280">
    <property type="protein sequence ID" value="QDU72100.1"/>
    <property type="molecule type" value="Genomic_DNA"/>
</dbReference>
<sequence>MDYDLGIINVLRRLIGYFQTEPLQVAFELLVIAFVVTMILRFLRGTRGARVVKGLALVLVVGTVGIQLLAGEDSLSRLRLLYDSFLTLASVMLVVVFAPELRRAFMRLGEASFFTQGGVRRARVVEEIVAAIQYLSRNKIGALVAIERQVGLRGIVEVGTRLDAELSASLLNTIFWPGSALHDLGVVIQGDRVIAAGVQFPLSEREDLPRELGSRHRAAIGLSEEADALILVVSEETGTISVAERGVLRRNLTIDDLRPELNHAFGQLTLSESERSTTTTDTPLAGKG</sequence>
<organism evidence="13 14">
    <name type="scientific">Mucisphaera calidilacus</name>
    <dbReference type="NCBI Taxonomy" id="2527982"/>
    <lineage>
        <taxon>Bacteria</taxon>
        <taxon>Pseudomonadati</taxon>
        <taxon>Planctomycetota</taxon>
        <taxon>Phycisphaerae</taxon>
        <taxon>Phycisphaerales</taxon>
        <taxon>Phycisphaeraceae</taxon>
        <taxon>Mucisphaera</taxon>
    </lineage>
</organism>
<evidence type="ECO:0000256" key="9">
    <source>
        <dbReference type="ARBA" id="ARBA00023136"/>
    </source>
</evidence>
<evidence type="ECO:0000313" key="13">
    <source>
        <dbReference type="EMBL" id="QDU72100.1"/>
    </source>
</evidence>
<comment type="subunit">
    <text evidence="10">Probably a homodimer.</text>
</comment>
<evidence type="ECO:0000259" key="12">
    <source>
        <dbReference type="PROSITE" id="PS51794"/>
    </source>
</evidence>
<reference evidence="13 14" key="1">
    <citation type="submission" date="2019-02" db="EMBL/GenBank/DDBJ databases">
        <title>Deep-cultivation of Planctomycetes and their phenomic and genomic characterization uncovers novel biology.</title>
        <authorList>
            <person name="Wiegand S."/>
            <person name="Jogler M."/>
            <person name="Boedeker C."/>
            <person name="Pinto D."/>
            <person name="Vollmers J."/>
            <person name="Rivas-Marin E."/>
            <person name="Kohn T."/>
            <person name="Peeters S.H."/>
            <person name="Heuer A."/>
            <person name="Rast P."/>
            <person name="Oberbeckmann S."/>
            <person name="Bunk B."/>
            <person name="Jeske O."/>
            <person name="Meyerdierks A."/>
            <person name="Storesund J.E."/>
            <person name="Kallscheuer N."/>
            <person name="Luecker S."/>
            <person name="Lage O.M."/>
            <person name="Pohl T."/>
            <person name="Merkel B.J."/>
            <person name="Hornburger P."/>
            <person name="Mueller R.-W."/>
            <person name="Bruemmer F."/>
            <person name="Labrenz M."/>
            <person name="Spormann A.M."/>
            <person name="Op den Camp H."/>
            <person name="Overmann J."/>
            <person name="Amann R."/>
            <person name="Jetten M.S.M."/>
            <person name="Mascher T."/>
            <person name="Medema M.H."/>
            <person name="Devos D.P."/>
            <person name="Kaster A.-K."/>
            <person name="Ovreas L."/>
            <person name="Rohde M."/>
            <person name="Galperin M.Y."/>
            <person name="Jogler C."/>
        </authorList>
    </citation>
    <scope>NUCLEOTIDE SEQUENCE [LARGE SCALE GENOMIC DNA]</scope>
    <source>
        <strain evidence="13 14">Pan265</strain>
    </source>
</reference>
<evidence type="ECO:0000256" key="4">
    <source>
        <dbReference type="ARBA" id="ARBA00022692"/>
    </source>
</evidence>
<keyword evidence="7 10" id="KW-0067">ATP-binding</keyword>
<dbReference type="RefSeq" id="WP_145446280.1">
    <property type="nucleotide sequence ID" value="NZ_CP036280.1"/>
</dbReference>
<dbReference type="PANTHER" id="PTHR34185">
    <property type="entry name" value="DIADENYLATE CYCLASE"/>
    <property type="match status" value="1"/>
</dbReference>
<keyword evidence="2 10" id="KW-1003">Cell membrane</keyword>
<dbReference type="InterPro" id="IPR034701">
    <property type="entry name" value="CdaA"/>
</dbReference>
<evidence type="ECO:0000256" key="5">
    <source>
        <dbReference type="ARBA" id="ARBA00022695"/>
    </source>
</evidence>
<dbReference type="NCBIfam" id="TIGR00159">
    <property type="entry name" value="diadenylate cyclase CdaA"/>
    <property type="match status" value="1"/>
</dbReference>
<dbReference type="HAMAP" id="MF_01499">
    <property type="entry name" value="DacA"/>
    <property type="match status" value="1"/>
</dbReference>
<dbReference type="GO" id="GO:0004016">
    <property type="term" value="F:adenylate cyclase activity"/>
    <property type="evidence" value="ECO:0007669"/>
    <property type="project" value="UniProtKB-UniRule"/>
</dbReference>
<dbReference type="PANTHER" id="PTHR34185:SF1">
    <property type="entry name" value="DIADENYLATE CYCLASE"/>
    <property type="match status" value="1"/>
</dbReference>
<dbReference type="GO" id="GO:0106408">
    <property type="term" value="F:diadenylate cyclase activity"/>
    <property type="evidence" value="ECO:0007669"/>
    <property type="project" value="UniProtKB-EC"/>
</dbReference>
<comment type="function">
    <text evidence="10">Catalyzes the condensation of 2 ATP molecules into cyclic di-AMP (c-di-AMP), a second messenger used to regulate differing processes in different bacteria.</text>
</comment>
<dbReference type="GO" id="GO:0005524">
    <property type="term" value="F:ATP binding"/>
    <property type="evidence" value="ECO:0007669"/>
    <property type="project" value="UniProtKB-UniRule"/>
</dbReference>
<keyword evidence="3 10" id="KW-0808">Transferase</keyword>
<dbReference type="Pfam" id="PF02457">
    <property type="entry name" value="DAC"/>
    <property type="match status" value="1"/>
</dbReference>
<protein>
    <recommendedName>
        <fullName evidence="10">Diadenylate cyclase</fullName>
        <shortName evidence="10">DAC</shortName>
        <ecNumber evidence="10">2.7.7.85</ecNumber>
    </recommendedName>
    <alternativeName>
        <fullName evidence="10">Cyclic-di-AMP synthase</fullName>
        <shortName evidence="10">c-di-AMP synthase</shortName>
    </alternativeName>
</protein>
<keyword evidence="14" id="KW-1185">Reference proteome</keyword>
<keyword evidence="6 10" id="KW-0547">Nucleotide-binding</keyword>
<evidence type="ECO:0000256" key="1">
    <source>
        <dbReference type="ARBA" id="ARBA00000877"/>
    </source>
</evidence>
<name>A0A518BYQ4_9BACT</name>
<keyword evidence="9 10" id="KW-0472">Membrane</keyword>
<evidence type="ECO:0000313" key="14">
    <source>
        <dbReference type="Proteomes" id="UP000320386"/>
    </source>
</evidence>
<dbReference type="InterPro" id="IPR014046">
    <property type="entry name" value="C-di-AMP_synthase"/>
</dbReference>
<dbReference type="InterPro" id="IPR003390">
    <property type="entry name" value="DNA_integrity_scan_DisA_N"/>
</dbReference>
<dbReference type="SUPFAM" id="SSF143597">
    <property type="entry name" value="YojJ-like"/>
    <property type="match status" value="1"/>
</dbReference>
<keyword evidence="5 10" id="KW-0548">Nucleotidyltransferase</keyword>
<accession>A0A518BYQ4</accession>
<keyword evidence="8 10" id="KW-1133">Transmembrane helix</keyword>
<dbReference type="PROSITE" id="PS51794">
    <property type="entry name" value="DAC"/>
    <property type="match status" value="1"/>
</dbReference>
<dbReference type="Gene3D" id="3.40.1700.10">
    <property type="entry name" value="DNA integrity scanning protein, DisA, N-terminal domain"/>
    <property type="match status" value="1"/>
</dbReference>
<feature type="compositionally biased region" description="Low complexity" evidence="11">
    <location>
        <begin position="268"/>
        <end position="282"/>
    </location>
</feature>
<keyword evidence="4 10" id="KW-0812">Transmembrane</keyword>
<dbReference type="OrthoDB" id="9807385at2"/>